<feature type="region of interest" description="Disordered" evidence="2">
    <location>
        <begin position="1"/>
        <end position="66"/>
    </location>
</feature>
<sequence length="496" mass="56843">MVGESLKRSHPTYSPDLNPSGRKIARWDDATTYQSMSNGGRASNSSSRRSSFSQSKQPNQPLTPDNMEAIPKVIEAFVTAVFKHAQSSQHCKNVETDYENMLPRHKDFPALEIQKTTRLNQARKDLETTEAQTAEATALLLDAFKAHFQPGPAPHQHQDCVSRSEFNRLKDQFRANRADAHEMEQLREQNNEMNKALMRVENDLDREMRANKRLENRLDDLENISRRTTKTIDATCGKYKSLEDLTAKDRLSFRTRCSALETEIDKSKTRHKAFDDYVYKSKASHEEHTQSLELYRQKVESLQQELKDQAVHPSVSPALHPPDPFLGNIESRLKAAEHSVAELKEDAKGEDSLIFEQLDELRTDLDKMHAKLNELQTAVDEVKRATLERVPEDLKPQLDYISRTVETHIDLLQRHEVRLNSVTTDELYRQMDSQFRQAYGVPNELRGIVQRQSKVEAICKTHHESFNNIHTRIEAMATELRGNLLIFAQQSGGSMG</sequence>
<accession>A0A074WV95</accession>
<dbReference type="EMBL" id="KL584703">
    <property type="protein sequence ID" value="KEQ77093.1"/>
    <property type="molecule type" value="Genomic_DNA"/>
</dbReference>
<evidence type="ECO:0000313" key="4">
    <source>
        <dbReference type="Proteomes" id="UP000027730"/>
    </source>
</evidence>
<dbReference type="AlphaFoldDB" id="A0A074WV95"/>
<organism evidence="3 4">
    <name type="scientific">Aureobasidium namibiae CBS 147.97</name>
    <dbReference type="NCBI Taxonomy" id="1043004"/>
    <lineage>
        <taxon>Eukaryota</taxon>
        <taxon>Fungi</taxon>
        <taxon>Dikarya</taxon>
        <taxon>Ascomycota</taxon>
        <taxon>Pezizomycotina</taxon>
        <taxon>Dothideomycetes</taxon>
        <taxon>Dothideomycetidae</taxon>
        <taxon>Dothideales</taxon>
        <taxon>Saccotheciaceae</taxon>
        <taxon>Aureobasidium</taxon>
    </lineage>
</organism>
<feature type="compositionally biased region" description="Low complexity" evidence="2">
    <location>
        <begin position="35"/>
        <end position="55"/>
    </location>
</feature>
<name>A0A074WV95_9PEZI</name>
<keyword evidence="1" id="KW-0175">Coiled coil</keyword>
<reference evidence="3 4" key="1">
    <citation type="journal article" date="2014" name="BMC Genomics">
        <title>Genome sequencing of four Aureobasidium pullulans varieties: biotechnological potential, stress tolerance, and description of new species.</title>
        <authorList>
            <person name="Gostin Ar C."/>
            <person name="Ohm R.A."/>
            <person name="Kogej T."/>
            <person name="Sonjak S."/>
            <person name="Turk M."/>
            <person name="Zajc J."/>
            <person name="Zalar P."/>
            <person name="Grube M."/>
            <person name="Sun H."/>
            <person name="Han J."/>
            <person name="Sharma A."/>
            <person name="Chiniquy J."/>
            <person name="Ngan C.Y."/>
            <person name="Lipzen A."/>
            <person name="Barry K."/>
            <person name="Grigoriev I.V."/>
            <person name="Gunde-Cimerman N."/>
        </authorList>
    </citation>
    <scope>NUCLEOTIDE SEQUENCE [LARGE SCALE GENOMIC DNA]</scope>
    <source>
        <strain evidence="3 4">CBS 147.97</strain>
    </source>
</reference>
<gene>
    <name evidence="3" type="ORF">M436DRAFT_60873</name>
</gene>
<dbReference type="Proteomes" id="UP000027730">
    <property type="component" value="Unassembled WGS sequence"/>
</dbReference>
<proteinExistence type="predicted"/>
<evidence type="ECO:0000256" key="1">
    <source>
        <dbReference type="SAM" id="Coils"/>
    </source>
</evidence>
<dbReference type="HOGENOM" id="CLU_466892_0_0_1"/>
<keyword evidence="4" id="KW-1185">Reference proteome</keyword>
<evidence type="ECO:0000313" key="3">
    <source>
        <dbReference type="EMBL" id="KEQ77093.1"/>
    </source>
</evidence>
<dbReference type="RefSeq" id="XP_013431092.1">
    <property type="nucleotide sequence ID" value="XM_013575638.1"/>
</dbReference>
<evidence type="ECO:0000256" key="2">
    <source>
        <dbReference type="SAM" id="MobiDB-lite"/>
    </source>
</evidence>
<feature type="coiled-coil region" evidence="1">
    <location>
        <begin position="176"/>
        <end position="231"/>
    </location>
</feature>
<feature type="coiled-coil region" evidence="1">
    <location>
        <begin position="285"/>
        <end position="385"/>
    </location>
</feature>
<dbReference type="OrthoDB" id="3931977at2759"/>
<protein>
    <submittedName>
        <fullName evidence="3">Uncharacterized protein</fullName>
    </submittedName>
</protein>
<dbReference type="GeneID" id="25413080"/>